<dbReference type="RefSeq" id="XP_068357076.1">
    <property type="nucleotide sequence ID" value="XM_068506345.1"/>
</dbReference>
<dbReference type="AlphaFoldDB" id="A0A1J4K2G7"/>
<evidence type="ECO:0008006" key="3">
    <source>
        <dbReference type="Google" id="ProtNLM"/>
    </source>
</evidence>
<dbReference type="GeneID" id="94841049"/>
<dbReference type="EMBL" id="MLAK01000812">
    <property type="protein sequence ID" value="OHT03940.1"/>
    <property type="molecule type" value="Genomic_DNA"/>
</dbReference>
<dbReference type="SUPFAM" id="SSF48371">
    <property type="entry name" value="ARM repeat"/>
    <property type="match status" value="1"/>
</dbReference>
<dbReference type="OrthoDB" id="10591947at2759"/>
<dbReference type="InterPro" id="IPR016024">
    <property type="entry name" value="ARM-type_fold"/>
</dbReference>
<proteinExistence type="predicted"/>
<keyword evidence="2" id="KW-1185">Reference proteome</keyword>
<organism evidence="1 2">
    <name type="scientific">Tritrichomonas foetus</name>
    <dbReference type="NCBI Taxonomy" id="1144522"/>
    <lineage>
        <taxon>Eukaryota</taxon>
        <taxon>Metamonada</taxon>
        <taxon>Parabasalia</taxon>
        <taxon>Tritrichomonadida</taxon>
        <taxon>Tritrichomonadidae</taxon>
        <taxon>Tritrichomonas</taxon>
    </lineage>
</organism>
<dbReference type="Proteomes" id="UP000179807">
    <property type="component" value="Unassembled WGS sequence"/>
</dbReference>
<protein>
    <recommendedName>
        <fullName evidence="3">Importin N-terminal domain-containing protein</fullName>
    </recommendedName>
</protein>
<accession>A0A1J4K2G7</accession>
<evidence type="ECO:0000313" key="1">
    <source>
        <dbReference type="EMBL" id="OHT03940.1"/>
    </source>
</evidence>
<reference evidence="1" key="1">
    <citation type="submission" date="2016-10" db="EMBL/GenBank/DDBJ databases">
        <authorList>
            <person name="Benchimol M."/>
            <person name="Almeida L.G."/>
            <person name="Vasconcelos A.T."/>
            <person name="Perreira-Neves A."/>
            <person name="Rosa I.A."/>
            <person name="Tasca T."/>
            <person name="Bogo M.R."/>
            <person name="de Souza W."/>
        </authorList>
    </citation>
    <scope>NUCLEOTIDE SEQUENCE [LARGE SCALE GENOMIC DNA]</scope>
    <source>
        <strain evidence="1">K</strain>
    </source>
</reference>
<sequence>MELEVFSNILNPDPQVRDKAVEIIQNAQNDPAFVNFLLNAVQSDAAKNNQVIFQSLLISLVDTARKHHGYIIEATRNPEVKQAMINILFSIPLESRAHIEECLLIVAPGAEQEFAAIFQSIFQTINPNSELADIYTAVSFAKKWIKRSLKAPFLSNFSQIILPFLQICVASELDDLKAKTISELAKLTKTLISSGHVIFNASLDEIFNIFNKIITQPIQTQSGLQMKTSIVILITKIVLCAYESWKCVEEMQEWRKHFISNVMPGIFQASLHASQQPMDLALSGRLFHLYYFFVSFEVMPQQILTPEFFTHIVIPSARLIGNDLIDYELNPIQYISFCCEHETVDFFSARVCASQFLSIVLKKYRNVFDPLPLIAQNSNDPLDFEARIFLLQRYTMEAELPPDIFETYFNLLTTEQPLYIVSALIRMITEPMAMKDAVVGISVAEHFIINAEDPIVQYSAVRLMDRCFKDFESQLDALNGIVELNTAELFPALLKLSNNIHLPEPTNLIKKIFKIGPVNYMNIVSELVMRFFQLWRENQAMEDDINQIVVGPSLMESITTVLESVPADSPLIQTLAPAVLQQLAADMVEFPLNSSISDQIRVAAVFSRKLSVPTEAQIQFIQCLIQMNLDPLDFDIESFIILVCPLILNQNIKFLEMGFEHYLLGFCETVLKDDPSSDKIAQCLVLASCLIQAKGIQYFPFITTASQILQSKPLVSFKNKPLIIYGVLYVFASALFVDAAQAQLLFVSEIPDIMCELLLNCTTGSYREIKMAVYVLTWFAKFGHKRSFDVAASLFKSLFDMKALDEIIEITPDTLIDRANLHAAEQLTSLSPLIQMPFDSVDELTFFMEFSAQSGMIDTIPGGLEALFGQ</sequence>
<dbReference type="VEuPathDB" id="TrichDB:TRFO_28727"/>
<gene>
    <name evidence="1" type="ORF">TRFO_28727</name>
</gene>
<evidence type="ECO:0000313" key="2">
    <source>
        <dbReference type="Proteomes" id="UP000179807"/>
    </source>
</evidence>
<comment type="caution">
    <text evidence="1">The sequence shown here is derived from an EMBL/GenBank/DDBJ whole genome shotgun (WGS) entry which is preliminary data.</text>
</comment>
<name>A0A1J4K2G7_9EUKA</name>